<organism evidence="1 2">
    <name type="scientific">Kyrpidia spormannii</name>
    <dbReference type="NCBI Taxonomy" id="2055160"/>
    <lineage>
        <taxon>Bacteria</taxon>
        <taxon>Bacillati</taxon>
        <taxon>Bacillota</taxon>
        <taxon>Bacilli</taxon>
        <taxon>Bacillales</taxon>
        <taxon>Alicyclobacillaceae</taxon>
        <taxon>Kyrpidia</taxon>
    </lineage>
</organism>
<evidence type="ECO:0000313" key="1">
    <source>
        <dbReference type="EMBL" id="CAB3395210.1"/>
    </source>
</evidence>
<evidence type="ECO:0000313" key="2">
    <source>
        <dbReference type="Proteomes" id="UP000502196"/>
    </source>
</evidence>
<dbReference type="EMBL" id="LR792683">
    <property type="protein sequence ID" value="CAB3395210.1"/>
    <property type="molecule type" value="Genomic_DNA"/>
</dbReference>
<sequence>MASKSSGLPWRKKTAGLAVGRRFGRQDPVLAERESFLSLAQTVLLELFPFYEAVIPGAEPSGEPSSQAGAAR</sequence>
<reference evidence="1 2" key="1">
    <citation type="submission" date="2020-04" db="EMBL/GenBank/DDBJ databases">
        <authorList>
            <person name="Hogendoorn C."/>
        </authorList>
    </citation>
    <scope>NUCLEOTIDE SEQUENCE [LARGE SCALE GENOMIC DNA]</scope>
    <source>
        <strain evidence="1">COOX1</strain>
    </source>
</reference>
<dbReference type="Proteomes" id="UP000502196">
    <property type="component" value="Chromosome"/>
</dbReference>
<accession>A0A6F9EFY7</accession>
<proteinExistence type="predicted"/>
<protein>
    <submittedName>
        <fullName evidence="1">Uncharacterized protein</fullName>
    </submittedName>
</protein>
<gene>
    <name evidence="1" type="ORF">COOX1_2796</name>
</gene>
<dbReference type="AlphaFoldDB" id="A0A6F9EFY7"/>
<name>A0A6F9EFY7_9BACL</name>